<dbReference type="Proteomes" id="UP000034783">
    <property type="component" value="Unassembled WGS sequence"/>
</dbReference>
<feature type="domain" description="Cation-transporting P-type ATPase N-terminal" evidence="2">
    <location>
        <begin position="3"/>
        <end position="62"/>
    </location>
</feature>
<comment type="caution">
    <text evidence="3">The sequence shown here is derived from an EMBL/GenBank/DDBJ whole genome shotgun (WGS) entry which is preliminary data.</text>
</comment>
<dbReference type="SMART" id="SM00831">
    <property type="entry name" value="Cation_ATPase_N"/>
    <property type="match status" value="1"/>
</dbReference>
<sequence>MPQSFYGLATSEAQKRLVKYGPNKINDASHSTALKILLRQIKGNFIVYLLAFSAAISFAIGKVETTYTLFAVVFVVIFFGFIQEYKAERAVSALKNMLTAVTLVVRDGKE</sequence>
<evidence type="ECO:0000313" key="3">
    <source>
        <dbReference type="EMBL" id="KKT69796.1"/>
    </source>
</evidence>
<organism evidence="3 4">
    <name type="scientific">candidate division WWE3 bacterium GW2011_GWB1_44_4</name>
    <dbReference type="NCBI Taxonomy" id="1619116"/>
    <lineage>
        <taxon>Bacteria</taxon>
        <taxon>Katanobacteria</taxon>
    </lineage>
</organism>
<dbReference type="Pfam" id="PF00690">
    <property type="entry name" value="Cation_ATPase_N"/>
    <property type="match status" value="1"/>
</dbReference>
<keyword evidence="1" id="KW-0812">Transmembrane</keyword>
<evidence type="ECO:0000256" key="1">
    <source>
        <dbReference type="SAM" id="Phobius"/>
    </source>
</evidence>
<feature type="transmembrane region" description="Helical" evidence="1">
    <location>
        <begin position="67"/>
        <end position="85"/>
    </location>
</feature>
<evidence type="ECO:0000313" key="4">
    <source>
        <dbReference type="Proteomes" id="UP000034783"/>
    </source>
</evidence>
<dbReference type="AlphaFoldDB" id="A0A0G1JDU9"/>
<protein>
    <submittedName>
        <fullName evidence="3">ATPase, P-type (Transporting), HAD superfamily, subfamily IC</fullName>
    </submittedName>
</protein>
<dbReference type="Gene3D" id="1.20.1110.10">
    <property type="entry name" value="Calcium-transporting ATPase, transmembrane domain"/>
    <property type="match status" value="1"/>
</dbReference>
<accession>A0A0G1JDU9</accession>
<reference evidence="3 4" key="1">
    <citation type="journal article" date="2015" name="Nature">
        <title>rRNA introns, odd ribosomes, and small enigmatic genomes across a large radiation of phyla.</title>
        <authorList>
            <person name="Brown C.T."/>
            <person name="Hug L.A."/>
            <person name="Thomas B.C."/>
            <person name="Sharon I."/>
            <person name="Castelle C.J."/>
            <person name="Singh A."/>
            <person name="Wilkins M.J."/>
            <person name="Williams K.H."/>
            <person name="Banfield J.F."/>
        </authorList>
    </citation>
    <scope>NUCLEOTIDE SEQUENCE [LARGE SCALE GENOMIC DNA]</scope>
</reference>
<dbReference type="PANTHER" id="PTHR42861">
    <property type="entry name" value="CALCIUM-TRANSPORTING ATPASE"/>
    <property type="match status" value="1"/>
</dbReference>
<dbReference type="SUPFAM" id="SSF81665">
    <property type="entry name" value="Calcium ATPase, transmembrane domain M"/>
    <property type="match status" value="1"/>
</dbReference>
<feature type="transmembrane region" description="Helical" evidence="1">
    <location>
        <begin position="45"/>
        <end position="61"/>
    </location>
</feature>
<keyword evidence="1" id="KW-1133">Transmembrane helix</keyword>
<dbReference type="Gene3D" id="2.70.150.10">
    <property type="entry name" value="Calcium-transporting ATPase, cytoplasmic transduction domain A"/>
    <property type="match status" value="1"/>
</dbReference>
<gene>
    <name evidence="3" type="ORF">UW65_C0012G0014</name>
</gene>
<dbReference type="InterPro" id="IPR004014">
    <property type="entry name" value="ATPase_P-typ_cation-transptr_N"/>
</dbReference>
<feature type="non-terminal residue" evidence="3">
    <location>
        <position position="110"/>
    </location>
</feature>
<dbReference type="EMBL" id="LCJD01000012">
    <property type="protein sequence ID" value="KKT69796.1"/>
    <property type="molecule type" value="Genomic_DNA"/>
</dbReference>
<keyword evidence="1" id="KW-0472">Membrane</keyword>
<evidence type="ECO:0000259" key="2">
    <source>
        <dbReference type="SMART" id="SM00831"/>
    </source>
</evidence>
<name>A0A0G1JDU9_UNCKA</name>
<proteinExistence type="predicted"/>
<dbReference type="InterPro" id="IPR023298">
    <property type="entry name" value="ATPase_P-typ_TM_dom_sf"/>
</dbReference>